<feature type="domain" description="DUF4218" evidence="1">
    <location>
        <begin position="478"/>
        <end position="537"/>
    </location>
</feature>
<evidence type="ECO:0000259" key="1">
    <source>
        <dbReference type="Pfam" id="PF13960"/>
    </source>
</evidence>
<name>Q10FS3_ORYSJ</name>
<dbReference type="Pfam" id="PF13960">
    <property type="entry name" value="DUF4218"/>
    <property type="match status" value="1"/>
</dbReference>
<dbReference type="PANTHER" id="PTHR10775">
    <property type="entry name" value="OS08G0208400 PROTEIN"/>
    <property type="match status" value="1"/>
</dbReference>
<sequence length="763" mass="88380">MLRDVEDPAQNERDGMKFSRLVSDSETPLYTGCKAKHTKLSVTLDLMKLKASSGWTDKSFTDLLGILKAMLPVENTLPETTYEAKQVLCPLGLEVRRIHACPNDCILYHKQYADLDACPVYKASRYKRKKSADEGNKSKRGGLAKVVWYLPIIDHFKRIFANPNKAMLVRWHATERRNDGPRQPGNDIDVFLEPVIDDLEILWKEGVETWDAYGQENFKLRVLLFCTINDYPALGNLSGQTIKGKKACSDCKEHTRSRWLKKSRKMVYMGHRRWLPLRHTFRRKKKNFNGKRELQPAPKDLSGDEIHNMVKDISNEFGKKRKRSKTKEKGRWKKKSIFWRLPYWKDLDVRHCIDLMHVEKNVCESLVGLMLNIPGKTKDGLNVCLDLQDMNIRSELQPIRDAETGKVYLPPACHTLSKDEKIAMLSCLKDIKVPSGYSARISKYVKLDDLKLVGMKSHDCHVLITQILPFAIRGILPPKQTKLCGPAFLREMWPFERYMGVLKSYVRNRAKPEGSIIEGYTTEEAIEFCVNYMSDADPIGVPASRHEGRLSEVGPYFEEHLAKIRDENLGRSDAWINREHNSRFNEWFKNRVTMSTDVPNETVQLLGMGPSWTIDTWQGYDINGYTFYTVKQDDKSTVQNSGVRIDAFQDQVGSNTYYGRIEEIWELNYVKFKVEQIFYIKDPSNKKMHIVRDGKCRIIGVDNVVDEEEYNHNLHVRPHIDLDDDPQEPVAYARSDHLVFTNDAYICHIVKINFKLLETKLYR</sequence>
<evidence type="ECO:0000313" key="3">
    <source>
        <dbReference type="Proteomes" id="UP000000763"/>
    </source>
</evidence>
<proteinExistence type="predicted"/>
<reference evidence="3" key="2">
    <citation type="journal article" date="2008" name="Nucleic Acids Res.">
        <title>The rice annotation project database (RAP-DB): 2008 update.</title>
        <authorList>
            <consortium name="The rice annotation project (RAP)"/>
        </authorList>
    </citation>
    <scope>GENOME REANNOTATION</scope>
    <source>
        <strain evidence="3">cv. Nipponbare</strain>
    </source>
</reference>
<accession>Q10FS3</accession>
<organism evidence="2 3">
    <name type="scientific">Oryza sativa subsp. japonica</name>
    <name type="common">Rice</name>
    <dbReference type="NCBI Taxonomy" id="39947"/>
    <lineage>
        <taxon>Eukaryota</taxon>
        <taxon>Viridiplantae</taxon>
        <taxon>Streptophyta</taxon>
        <taxon>Embryophyta</taxon>
        <taxon>Tracheophyta</taxon>
        <taxon>Spermatophyta</taxon>
        <taxon>Magnoliopsida</taxon>
        <taxon>Liliopsida</taxon>
        <taxon>Poales</taxon>
        <taxon>Poaceae</taxon>
        <taxon>BOP clade</taxon>
        <taxon>Oryzoideae</taxon>
        <taxon>Oryzeae</taxon>
        <taxon>Oryzinae</taxon>
        <taxon>Oryza</taxon>
        <taxon>Oryza sativa</taxon>
    </lineage>
</organism>
<dbReference type="InterPro" id="IPR025452">
    <property type="entry name" value="DUF4218"/>
</dbReference>
<reference evidence="3" key="1">
    <citation type="journal article" date="2005" name="Nature">
        <title>The map-based sequence of the rice genome.</title>
        <authorList>
            <consortium name="International rice genome sequencing project (IRGSP)"/>
            <person name="Matsumoto T."/>
            <person name="Wu J."/>
            <person name="Kanamori H."/>
            <person name="Katayose Y."/>
            <person name="Fujisawa M."/>
            <person name="Namiki N."/>
            <person name="Mizuno H."/>
            <person name="Yamamoto K."/>
            <person name="Antonio B.A."/>
            <person name="Baba T."/>
            <person name="Sakata K."/>
            <person name="Nagamura Y."/>
            <person name="Aoki H."/>
            <person name="Arikawa K."/>
            <person name="Arita K."/>
            <person name="Bito T."/>
            <person name="Chiden Y."/>
            <person name="Fujitsuka N."/>
            <person name="Fukunaka R."/>
            <person name="Hamada M."/>
            <person name="Harada C."/>
            <person name="Hayashi A."/>
            <person name="Hijishita S."/>
            <person name="Honda M."/>
            <person name="Hosokawa S."/>
            <person name="Ichikawa Y."/>
            <person name="Idonuma A."/>
            <person name="Iijima M."/>
            <person name="Ikeda M."/>
            <person name="Ikeno M."/>
            <person name="Ito K."/>
            <person name="Ito S."/>
            <person name="Ito T."/>
            <person name="Ito Y."/>
            <person name="Ito Y."/>
            <person name="Iwabuchi A."/>
            <person name="Kamiya K."/>
            <person name="Karasawa W."/>
            <person name="Kurita K."/>
            <person name="Katagiri S."/>
            <person name="Kikuta A."/>
            <person name="Kobayashi H."/>
            <person name="Kobayashi N."/>
            <person name="Machita K."/>
            <person name="Maehara T."/>
            <person name="Masukawa M."/>
            <person name="Mizubayashi T."/>
            <person name="Mukai Y."/>
            <person name="Nagasaki H."/>
            <person name="Nagata Y."/>
            <person name="Naito S."/>
            <person name="Nakashima M."/>
            <person name="Nakama Y."/>
            <person name="Nakamichi Y."/>
            <person name="Nakamura M."/>
            <person name="Meguro A."/>
            <person name="Negishi M."/>
            <person name="Ohta I."/>
            <person name="Ohta T."/>
            <person name="Okamoto M."/>
            <person name="Ono N."/>
            <person name="Saji S."/>
            <person name="Sakaguchi M."/>
            <person name="Sakai K."/>
            <person name="Shibata M."/>
            <person name="Shimokawa T."/>
            <person name="Song J."/>
            <person name="Takazaki Y."/>
            <person name="Terasawa K."/>
            <person name="Tsugane M."/>
            <person name="Tsuji K."/>
            <person name="Ueda S."/>
            <person name="Waki K."/>
            <person name="Yamagata H."/>
            <person name="Yamamoto M."/>
            <person name="Yamamoto S."/>
            <person name="Yamane H."/>
            <person name="Yoshiki S."/>
            <person name="Yoshihara R."/>
            <person name="Yukawa K."/>
            <person name="Zhong H."/>
            <person name="Yano M."/>
            <person name="Yuan Q."/>
            <person name="Ouyang S."/>
            <person name="Liu J."/>
            <person name="Jones K.M."/>
            <person name="Gansberger K."/>
            <person name="Moffat K."/>
            <person name="Hill J."/>
            <person name="Bera J."/>
            <person name="Fadrosh D."/>
            <person name="Jin S."/>
            <person name="Johri S."/>
            <person name="Kim M."/>
            <person name="Overton L."/>
            <person name="Reardon M."/>
            <person name="Tsitrin T."/>
            <person name="Vuong H."/>
            <person name="Weaver B."/>
            <person name="Ciecko A."/>
            <person name="Tallon L."/>
            <person name="Jackson J."/>
            <person name="Pai G."/>
            <person name="Aken S.V."/>
            <person name="Utterback T."/>
            <person name="Reidmuller S."/>
            <person name="Feldblyum T."/>
            <person name="Hsiao J."/>
            <person name="Zismann V."/>
            <person name="Iobst S."/>
            <person name="de Vazeille A.R."/>
            <person name="Buell C.R."/>
            <person name="Ying K."/>
            <person name="Li Y."/>
            <person name="Lu T."/>
            <person name="Huang Y."/>
            <person name="Zhao Q."/>
            <person name="Feng Q."/>
            <person name="Zhang L."/>
            <person name="Zhu J."/>
            <person name="Weng Q."/>
            <person name="Mu J."/>
            <person name="Lu Y."/>
            <person name="Fan D."/>
            <person name="Liu Y."/>
            <person name="Guan J."/>
            <person name="Zhang Y."/>
            <person name="Yu S."/>
            <person name="Liu X."/>
            <person name="Zhang Y."/>
            <person name="Hong G."/>
            <person name="Han B."/>
            <person name="Choisne N."/>
            <person name="Demange N."/>
            <person name="Orjeda G."/>
            <person name="Samain S."/>
            <person name="Cattolico L."/>
            <person name="Pelletier E."/>
            <person name="Couloux A."/>
            <person name="Segurens B."/>
            <person name="Wincker P."/>
            <person name="D'Hont A."/>
            <person name="Scarpelli C."/>
            <person name="Weissenbach J."/>
            <person name="Salanoubat M."/>
            <person name="Quetier F."/>
            <person name="Yu Y."/>
            <person name="Kim H.R."/>
            <person name="Rambo T."/>
            <person name="Currie J."/>
            <person name="Collura K."/>
            <person name="Luo M."/>
            <person name="Yang T."/>
            <person name="Ammiraju J.S.S."/>
            <person name="Engler F."/>
            <person name="Soderlund C."/>
            <person name="Wing R.A."/>
            <person name="Palmer L.E."/>
            <person name="de la Bastide M."/>
            <person name="Spiegel L."/>
            <person name="Nascimento L."/>
            <person name="Zutavern T."/>
            <person name="O'Shaughnessy A."/>
            <person name="Dike S."/>
            <person name="Dedhia N."/>
            <person name="Preston R."/>
            <person name="Balija V."/>
            <person name="McCombie W.R."/>
            <person name="Chow T."/>
            <person name="Chen H."/>
            <person name="Chung M."/>
            <person name="Chen C."/>
            <person name="Shaw J."/>
            <person name="Wu H."/>
            <person name="Hsiao K."/>
            <person name="Chao Y."/>
            <person name="Chu M."/>
            <person name="Cheng C."/>
            <person name="Hour A."/>
            <person name="Lee P."/>
            <person name="Lin S."/>
            <person name="Lin Y."/>
            <person name="Liou J."/>
            <person name="Liu S."/>
            <person name="Hsing Y."/>
            <person name="Raghuvanshi S."/>
            <person name="Mohanty A."/>
            <person name="Bharti A.K."/>
            <person name="Gaur A."/>
            <person name="Gupta V."/>
            <person name="Kumar D."/>
            <person name="Ravi V."/>
            <person name="Vij S."/>
            <person name="Kapur A."/>
            <person name="Khurana P."/>
            <person name="Khurana P."/>
            <person name="Khurana J.P."/>
            <person name="Tyagi A.K."/>
            <person name="Gaikwad K."/>
            <person name="Singh A."/>
            <person name="Dalal V."/>
            <person name="Srivastava S."/>
            <person name="Dixit A."/>
            <person name="Pal A.K."/>
            <person name="Ghazi I.A."/>
            <person name="Yadav M."/>
            <person name="Pandit A."/>
            <person name="Bhargava A."/>
            <person name="Sureshbabu K."/>
            <person name="Batra K."/>
            <person name="Sharma T.R."/>
            <person name="Mohapatra T."/>
            <person name="Singh N.K."/>
            <person name="Messing J."/>
            <person name="Nelson A.B."/>
            <person name="Fuks G."/>
            <person name="Kavchok S."/>
            <person name="Keizer G."/>
            <person name="Linton E."/>
            <person name="Llaca V."/>
            <person name="Song R."/>
            <person name="Tanyolac B."/>
            <person name="Young S."/>
            <person name="Ho-Il K."/>
            <person name="Hahn J.H."/>
            <person name="Sangsakoo G."/>
            <person name="Vanavichit A."/>
            <person name="de Mattos Luiz.A.T."/>
            <person name="Zimmer P.D."/>
            <person name="Malone G."/>
            <person name="Dellagostin O."/>
            <person name="de Oliveira A.C."/>
            <person name="Bevan M."/>
            <person name="Bancroft I."/>
            <person name="Minx P."/>
            <person name="Cordum H."/>
            <person name="Wilson R."/>
            <person name="Cheng Z."/>
            <person name="Jin W."/>
            <person name="Jiang J."/>
            <person name="Leong S.A."/>
            <person name="Iwama H."/>
            <person name="Gojobori T."/>
            <person name="Itoh T."/>
            <person name="Niimura Y."/>
            <person name="Fujii Y."/>
            <person name="Habara T."/>
            <person name="Sakai H."/>
            <person name="Sato Y."/>
            <person name="Wilson G."/>
            <person name="Kumar K."/>
            <person name="McCouch S."/>
            <person name="Juretic N."/>
            <person name="Hoen D."/>
            <person name="Wright S."/>
            <person name="Bruskiewich R."/>
            <person name="Bureau T."/>
            <person name="Miyao A."/>
            <person name="Hirochika H."/>
            <person name="Nishikawa T."/>
            <person name="Kadowaki K."/>
            <person name="Sugiura M."/>
            <person name="Burr B."/>
            <person name="Sasaki T."/>
        </authorList>
    </citation>
    <scope>NUCLEOTIDE SEQUENCE [LARGE SCALE GENOMIC DNA]</scope>
    <source>
        <strain evidence="3">cv. Nipponbare</strain>
    </source>
</reference>
<dbReference type="Proteomes" id="UP000000763">
    <property type="component" value="Chromosome 3"/>
</dbReference>
<protein>
    <submittedName>
        <fullName evidence="2">TNP2-like transposase</fullName>
    </submittedName>
</protein>
<gene>
    <name evidence="2" type="primary">OSJNBa0075A22.10</name>
</gene>
<dbReference type="Pfam" id="PF02992">
    <property type="entry name" value="Transposase_21"/>
    <property type="match status" value="1"/>
</dbReference>
<dbReference type="InterPro" id="IPR004242">
    <property type="entry name" value="Transposase_21"/>
</dbReference>
<evidence type="ECO:0000313" key="2">
    <source>
        <dbReference type="EMBL" id="AAP50992.1"/>
    </source>
</evidence>
<dbReference type="PANTHER" id="PTHR10775:SF182">
    <property type="entry name" value="TRANSPOSON, EN_SPM-LIKE, TRANSPOSASE-ASSOCIATED DOMAIN PROTEIN-RELATED"/>
    <property type="match status" value="1"/>
</dbReference>
<dbReference type="EMBL" id="AC133859">
    <property type="protein sequence ID" value="AAP50992.1"/>
    <property type="molecule type" value="Genomic_DNA"/>
</dbReference>
<dbReference type="AlphaFoldDB" id="Q10FS3"/>